<proteinExistence type="inferred from homology"/>
<dbReference type="AlphaFoldDB" id="A0A645J4B0"/>
<evidence type="ECO:0000256" key="1">
    <source>
        <dbReference type="ARBA" id="ARBA00004651"/>
    </source>
</evidence>
<name>A0A645J4B0_9ZZZZ</name>
<protein>
    <submittedName>
        <fullName evidence="11">High-affinity branched-chain amino acid transport system permease protein LivH</fullName>
    </submittedName>
</protein>
<evidence type="ECO:0000256" key="2">
    <source>
        <dbReference type="ARBA" id="ARBA00022448"/>
    </source>
</evidence>
<comment type="similarity">
    <text evidence="9">Belongs to the binding-protein-dependent transport system permease family. LivHM subfamily.</text>
</comment>
<keyword evidence="3" id="KW-1003">Cell membrane</keyword>
<dbReference type="InterPro" id="IPR052157">
    <property type="entry name" value="BCAA_transport_permease"/>
</dbReference>
<evidence type="ECO:0000256" key="10">
    <source>
        <dbReference type="SAM" id="Phobius"/>
    </source>
</evidence>
<keyword evidence="7 10" id="KW-1133">Transmembrane helix</keyword>
<dbReference type="EMBL" id="VSSQ01131193">
    <property type="protein sequence ID" value="MPN58471.1"/>
    <property type="molecule type" value="Genomic_DNA"/>
</dbReference>
<dbReference type="Pfam" id="PF02653">
    <property type="entry name" value="BPD_transp_2"/>
    <property type="match status" value="1"/>
</dbReference>
<evidence type="ECO:0000256" key="6">
    <source>
        <dbReference type="ARBA" id="ARBA00022970"/>
    </source>
</evidence>
<dbReference type="GO" id="GO:0042941">
    <property type="term" value="P:D-alanine transmembrane transport"/>
    <property type="evidence" value="ECO:0007669"/>
    <property type="project" value="TreeGrafter"/>
</dbReference>
<dbReference type="GO" id="GO:0005886">
    <property type="term" value="C:plasma membrane"/>
    <property type="evidence" value="ECO:0007669"/>
    <property type="project" value="UniProtKB-SubCell"/>
</dbReference>
<dbReference type="GO" id="GO:1903806">
    <property type="term" value="P:L-isoleucine import across plasma membrane"/>
    <property type="evidence" value="ECO:0007669"/>
    <property type="project" value="TreeGrafter"/>
</dbReference>
<dbReference type="GO" id="GO:0015808">
    <property type="term" value="P:L-alanine transport"/>
    <property type="evidence" value="ECO:0007669"/>
    <property type="project" value="TreeGrafter"/>
</dbReference>
<sequence length="147" mass="15282">MFLCSALALVTLAFLVQKTRVGRALRSVSFDRDTAGLMGINVIRTIQFAFVLSGALAGLAGVFLGINYTLYPTLGSLVVKGFIASVIGGLGSLPGAIIGAMLLGLTETLLINSVGAGYAPVFTFLIMLVFLLLRPQGISGSNTQEKA</sequence>
<keyword evidence="2" id="KW-0813">Transport</keyword>
<keyword evidence="5 10" id="KW-0812">Transmembrane</keyword>
<keyword evidence="6" id="KW-0029">Amino-acid transport</keyword>
<comment type="caution">
    <text evidence="11">The sequence shown here is derived from an EMBL/GenBank/DDBJ whole genome shotgun (WGS) entry which is preliminary data.</text>
</comment>
<dbReference type="GO" id="GO:0015188">
    <property type="term" value="F:L-isoleucine transmembrane transporter activity"/>
    <property type="evidence" value="ECO:0007669"/>
    <property type="project" value="TreeGrafter"/>
</dbReference>
<feature type="transmembrane region" description="Helical" evidence="10">
    <location>
        <begin position="109"/>
        <end position="133"/>
    </location>
</feature>
<evidence type="ECO:0000256" key="3">
    <source>
        <dbReference type="ARBA" id="ARBA00022475"/>
    </source>
</evidence>
<dbReference type="CDD" id="cd06582">
    <property type="entry name" value="TM_PBP1_LivH_like"/>
    <property type="match status" value="1"/>
</dbReference>
<dbReference type="PANTHER" id="PTHR11795:SF371">
    <property type="entry name" value="HIGH-AFFINITY BRANCHED-CHAIN AMINO ACID TRANSPORT SYSTEM PERMEASE PROTEIN LIVH"/>
    <property type="match status" value="1"/>
</dbReference>
<gene>
    <name evidence="11" type="primary">livH_104</name>
    <name evidence="11" type="ORF">SDC9_206176</name>
</gene>
<comment type="subcellular location">
    <subcellularLocation>
        <location evidence="1">Cell membrane</location>
        <topology evidence="1">Multi-pass membrane protein</topology>
    </subcellularLocation>
</comment>
<evidence type="ECO:0000256" key="4">
    <source>
        <dbReference type="ARBA" id="ARBA00022519"/>
    </source>
</evidence>
<evidence type="ECO:0000256" key="9">
    <source>
        <dbReference type="ARBA" id="ARBA00037998"/>
    </source>
</evidence>
<evidence type="ECO:0000256" key="8">
    <source>
        <dbReference type="ARBA" id="ARBA00023136"/>
    </source>
</evidence>
<feature type="transmembrane region" description="Helical" evidence="10">
    <location>
        <begin position="82"/>
        <end position="103"/>
    </location>
</feature>
<feature type="transmembrane region" description="Helical" evidence="10">
    <location>
        <begin position="48"/>
        <end position="70"/>
    </location>
</feature>
<dbReference type="GO" id="GO:0015192">
    <property type="term" value="F:L-phenylalanine transmembrane transporter activity"/>
    <property type="evidence" value="ECO:0007669"/>
    <property type="project" value="TreeGrafter"/>
</dbReference>
<accession>A0A645J4B0</accession>
<evidence type="ECO:0000313" key="11">
    <source>
        <dbReference type="EMBL" id="MPN58471.1"/>
    </source>
</evidence>
<keyword evidence="4" id="KW-0997">Cell inner membrane</keyword>
<dbReference type="GO" id="GO:0015190">
    <property type="term" value="F:L-leucine transmembrane transporter activity"/>
    <property type="evidence" value="ECO:0007669"/>
    <property type="project" value="TreeGrafter"/>
</dbReference>
<dbReference type="GO" id="GO:0005304">
    <property type="term" value="F:L-valine transmembrane transporter activity"/>
    <property type="evidence" value="ECO:0007669"/>
    <property type="project" value="TreeGrafter"/>
</dbReference>
<keyword evidence="8 10" id="KW-0472">Membrane</keyword>
<dbReference type="InterPro" id="IPR001851">
    <property type="entry name" value="ABC_transp_permease"/>
</dbReference>
<organism evidence="11">
    <name type="scientific">bioreactor metagenome</name>
    <dbReference type="NCBI Taxonomy" id="1076179"/>
    <lineage>
        <taxon>unclassified sequences</taxon>
        <taxon>metagenomes</taxon>
        <taxon>ecological metagenomes</taxon>
    </lineage>
</organism>
<reference evidence="11" key="1">
    <citation type="submission" date="2019-08" db="EMBL/GenBank/DDBJ databases">
        <authorList>
            <person name="Kucharzyk K."/>
            <person name="Murdoch R.W."/>
            <person name="Higgins S."/>
            <person name="Loffler F."/>
        </authorList>
    </citation>
    <scope>NUCLEOTIDE SEQUENCE</scope>
</reference>
<dbReference type="PANTHER" id="PTHR11795">
    <property type="entry name" value="BRANCHED-CHAIN AMINO ACID TRANSPORT SYSTEM PERMEASE PROTEIN LIVH"/>
    <property type="match status" value="1"/>
</dbReference>
<evidence type="ECO:0000256" key="5">
    <source>
        <dbReference type="ARBA" id="ARBA00022692"/>
    </source>
</evidence>
<evidence type="ECO:0000256" key="7">
    <source>
        <dbReference type="ARBA" id="ARBA00022989"/>
    </source>
</evidence>